<gene>
    <name evidence="4" type="ORF">OXD698_LOCUS54491</name>
</gene>
<dbReference type="Gene3D" id="1.10.12.10">
    <property type="entry name" value="Lyase 2-enoyl-coa Hydratase, Chain A, domain 2"/>
    <property type="match status" value="1"/>
</dbReference>
<keyword evidence="3" id="KW-0413">Isomerase</keyword>
<organism evidence="4 5">
    <name type="scientific">Adineta steineri</name>
    <dbReference type="NCBI Taxonomy" id="433720"/>
    <lineage>
        <taxon>Eukaryota</taxon>
        <taxon>Metazoa</taxon>
        <taxon>Spiralia</taxon>
        <taxon>Gnathifera</taxon>
        <taxon>Rotifera</taxon>
        <taxon>Eurotatoria</taxon>
        <taxon>Bdelloidea</taxon>
        <taxon>Adinetida</taxon>
        <taxon>Adinetidae</taxon>
        <taxon>Adineta</taxon>
    </lineage>
</organism>
<protein>
    <submittedName>
        <fullName evidence="4">Uncharacterized protein</fullName>
    </submittedName>
</protein>
<evidence type="ECO:0000256" key="2">
    <source>
        <dbReference type="ARBA" id="ARBA00023140"/>
    </source>
</evidence>
<dbReference type="EMBL" id="CAJOAZ010033152">
    <property type="protein sequence ID" value="CAF4452652.1"/>
    <property type="molecule type" value="Genomic_DNA"/>
</dbReference>
<dbReference type="Proteomes" id="UP000663844">
    <property type="component" value="Unassembled WGS sequence"/>
</dbReference>
<sequence>NAQEAQQRGLVTQIIQENSFEQEKEKICQQILSLPKGSLLASKALIQKWYIQKLYEVNQHELDTLTQRWTTEEFVEAIMKFVNKGTKSKL</sequence>
<dbReference type="InterPro" id="IPR051053">
    <property type="entry name" value="ECH/Chromodomain_protein"/>
</dbReference>
<name>A0A820SG97_9BILA</name>
<dbReference type="GO" id="GO:0004165">
    <property type="term" value="F:delta(3)-delta(2)-enoyl-CoA isomerase activity"/>
    <property type="evidence" value="ECO:0007669"/>
    <property type="project" value="UniProtKB-ARBA"/>
</dbReference>
<dbReference type="SUPFAM" id="SSF52096">
    <property type="entry name" value="ClpP/crotonase"/>
    <property type="match status" value="1"/>
</dbReference>
<feature type="non-terminal residue" evidence="4">
    <location>
        <position position="1"/>
    </location>
</feature>
<dbReference type="GO" id="GO:0005777">
    <property type="term" value="C:peroxisome"/>
    <property type="evidence" value="ECO:0007669"/>
    <property type="project" value="UniProtKB-SubCell"/>
</dbReference>
<evidence type="ECO:0000256" key="1">
    <source>
        <dbReference type="ARBA" id="ARBA00004275"/>
    </source>
</evidence>
<evidence type="ECO:0000256" key="3">
    <source>
        <dbReference type="ARBA" id="ARBA00023235"/>
    </source>
</evidence>
<evidence type="ECO:0000313" key="4">
    <source>
        <dbReference type="EMBL" id="CAF4452652.1"/>
    </source>
</evidence>
<evidence type="ECO:0000313" key="5">
    <source>
        <dbReference type="Proteomes" id="UP000663844"/>
    </source>
</evidence>
<dbReference type="InterPro" id="IPR029045">
    <property type="entry name" value="ClpP/crotonase-like_dom_sf"/>
</dbReference>
<dbReference type="InterPro" id="IPR001753">
    <property type="entry name" value="Enoyl-CoA_hydra/iso"/>
</dbReference>
<accession>A0A820SG97</accession>
<dbReference type="PANTHER" id="PTHR43684">
    <property type="match status" value="1"/>
</dbReference>
<keyword evidence="2" id="KW-0576">Peroxisome</keyword>
<dbReference type="AlphaFoldDB" id="A0A820SG97"/>
<dbReference type="InterPro" id="IPR014748">
    <property type="entry name" value="Enoyl-CoA_hydra_C"/>
</dbReference>
<comment type="subcellular location">
    <subcellularLocation>
        <location evidence="1">Peroxisome</location>
    </subcellularLocation>
</comment>
<proteinExistence type="predicted"/>
<dbReference type="Pfam" id="PF00378">
    <property type="entry name" value="ECH_1"/>
    <property type="match status" value="1"/>
</dbReference>
<reference evidence="4" key="1">
    <citation type="submission" date="2021-02" db="EMBL/GenBank/DDBJ databases">
        <authorList>
            <person name="Nowell W R."/>
        </authorList>
    </citation>
    <scope>NUCLEOTIDE SEQUENCE</scope>
</reference>
<dbReference type="PANTHER" id="PTHR43684:SF1">
    <property type="entry name" value="ENOYL-COA DELTA ISOMERASE 2"/>
    <property type="match status" value="1"/>
</dbReference>
<comment type="caution">
    <text evidence="4">The sequence shown here is derived from an EMBL/GenBank/DDBJ whole genome shotgun (WGS) entry which is preliminary data.</text>
</comment>